<feature type="domain" description="Saposin B-type" evidence="4">
    <location>
        <begin position="27"/>
        <end position="107"/>
    </location>
</feature>
<accession>A0AAW2ZJP4</accession>
<dbReference type="EMBL" id="JAOPGA020001569">
    <property type="protein sequence ID" value="KAL0489559.1"/>
    <property type="molecule type" value="Genomic_DNA"/>
</dbReference>
<keyword evidence="3" id="KW-0732">Signal</keyword>
<dbReference type="AlphaFoldDB" id="A0AAW2ZJP4"/>
<dbReference type="SMART" id="SM00741">
    <property type="entry name" value="SapB"/>
    <property type="match status" value="2"/>
</dbReference>
<evidence type="ECO:0000256" key="3">
    <source>
        <dbReference type="SAM" id="SignalP"/>
    </source>
</evidence>
<dbReference type="GO" id="GO:0016020">
    <property type="term" value="C:membrane"/>
    <property type="evidence" value="ECO:0007669"/>
    <property type="project" value="GOC"/>
</dbReference>
<dbReference type="InterPro" id="IPR008373">
    <property type="entry name" value="Saposin"/>
</dbReference>
<dbReference type="InterPro" id="IPR008139">
    <property type="entry name" value="SaposinB_dom"/>
</dbReference>
<evidence type="ECO:0000313" key="6">
    <source>
        <dbReference type="Proteomes" id="UP001431209"/>
    </source>
</evidence>
<protein>
    <submittedName>
        <fullName evidence="5">Proactivator polypeptide</fullName>
    </submittedName>
</protein>
<dbReference type="PANTHER" id="PTHR11480">
    <property type="entry name" value="SAPOSIN-RELATED"/>
    <property type="match status" value="1"/>
</dbReference>
<keyword evidence="1" id="KW-1015">Disulfide bond</keyword>
<evidence type="ECO:0000313" key="5">
    <source>
        <dbReference type="EMBL" id="KAL0489559.1"/>
    </source>
</evidence>
<comment type="caution">
    <text evidence="5">The sequence shown here is derived from an EMBL/GenBank/DDBJ whole genome shotgun (WGS) entry which is preliminary data.</text>
</comment>
<dbReference type="InterPro" id="IPR051428">
    <property type="entry name" value="Sphingo_Act-Surfact_Prot"/>
</dbReference>
<feature type="chain" id="PRO_5043845282" evidence="3">
    <location>
        <begin position="18"/>
        <end position="209"/>
    </location>
</feature>
<evidence type="ECO:0000259" key="4">
    <source>
        <dbReference type="PROSITE" id="PS50015"/>
    </source>
</evidence>
<dbReference type="GO" id="GO:0005764">
    <property type="term" value="C:lysosome"/>
    <property type="evidence" value="ECO:0007669"/>
    <property type="project" value="InterPro"/>
</dbReference>
<dbReference type="Proteomes" id="UP001431209">
    <property type="component" value="Unassembled WGS sequence"/>
</dbReference>
<sequence>MIKFLFVALIAAALVSATEVAPQPRNDASTCALCTFFVTSVESYLQTNTTVLQMEALLNKICFALPDAVQPQCLMMVAQLPELVKYIESQYTPAAVCKMVKLCDDNNAPVPKPASNDAQTCALCTFGVDSVEQYLSQNSTQQEIVTRLTYVCQLAPQVARPSCDYFVQQIPAVVKYIEAEYPAKKVCQLMRLCDANGRPFKLSLASLKF</sequence>
<dbReference type="Gene3D" id="1.10.225.10">
    <property type="entry name" value="Saposin-like"/>
    <property type="match status" value="2"/>
</dbReference>
<feature type="domain" description="Saposin B-type" evidence="4">
    <location>
        <begin position="117"/>
        <end position="197"/>
    </location>
</feature>
<dbReference type="InterPro" id="IPR008138">
    <property type="entry name" value="SapB_2"/>
</dbReference>
<reference evidence="5 6" key="1">
    <citation type="submission" date="2024-03" db="EMBL/GenBank/DDBJ databases">
        <title>The Acrasis kona genome and developmental transcriptomes reveal deep origins of eukaryotic multicellular pathways.</title>
        <authorList>
            <person name="Sheikh S."/>
            <person name="Fu C.-J."/>
            <person name="Brown M.W."/>
            <person name="Baldauf S.L."/>
        </authorList>
    </citation>
    <scope>NUCLEOTIDE SEQUENCE [LARGE SCALE GENOMIC DNA]</scope>
    <source>
        <strain evidence="5 6">ATCC MYA-3509</strain>
    </source>
</reference>
<keyword evidence="2" id="KW-0325">Glycoprotein</keyword>
<dbReference type="PROSITE" id="PS50015">
    <property type="entry name" value="SAP_B"/>
    <property type="match status" value="2"/>
</dbReference>
<proteinExistence type="predicted"/>
<dbReference type="InterPro" id="IPR011001">
    <property type="entry name" value="Saposin-like"/>
</dbReference>
<evidence type="ECO:0000256" key="2">
    <source>
        <dbReference type="ARBA" id="ARBA00023180"/>
    </source>
</evidence>
<evidence type="ECO:0000256" key="1">
    <source>
        <dbReference type="ARBA" id="ARBA00023157"/>
    </source>
</evidence>
<organism evidence="5 6">
    <name type="scientific">Acrasis kona</name>
    <dbReference type="NCBI Taxonomy" id="1008807"/>
    <lineage>
        <taxon>Eukaryota</taxon>
        <taxon>Discoba</taxon>
        <taxon>Heterolobosea</taxon>
        <taxon>Tetramitia</taxon>
        <taxon>Eutetramitia</taxon>
        <taxon>Acrasidae</taxon>
        <taxon>Acrasis</taxon>
    </lineage>
</organism>
<feature type="signal peptide" evidence="3">
    <location>
        <begin position="1"/>
        <end position="17"/>
    </location>
</feature>
<dbReference type="PRINTS" id="PR01797">
    <property type="entry name" value="SAPOSIN"/>
</dbReference>
<dbReference type="InterPro" id="IPR007856">
    <property type="entry name" value="SapB_1"/>
</dbReference>
<dbReference type="GO" id="GO:0006665">
    <property type="term" value="P:sphingolipid metabolic process"/>
    <property type="evidence" value="ECO:0007669"/>
    <property type="project" value="InterPro"/>
</dbReference>
<dbReference type="Pfam" id="PF05184">
    <property type="entry name" value="SapB_1"/>
    <property type="match status" value="2"/>
</dbReference>
<dbReference type="SUPFAM" id="SSF47862">
    <property type="entry name" value="Saposin"/>
    <property type="match status" value="2"/>
</dbReference>
<keyword evidence="6" id="KW-1185">Reference proteome</keyword>
<gene>
    <name evidence="5" type="ORF">AKO1_010428</name>
</gene>
<dbReference type="Pfam" id="PF03489">
    <property type="entry name" value="SapB_2"/>
    <property type="match status" value="1"/>
</dbReference>
<name>A0AAW2ZJP4_9EUKA</name>